<evidence type="ECO:0000259" key="10">
    <source>
        <dbReference type="PROSITE" id="PS50011"/>
    </source>
</evidence>
<evidence type="ECO:0000256" key="4">
    <source>
        <dbReference type="ARBA" id="ARBA00022741"/>
    </source>
</evidence>
<keyword evidence="5 11" id="KW-0418">Kinase</keyword>
<evidence type="ECO:0000256" key="8">
    <source>
        <dbReference type="SAM" id="MobiDB-lite"/>
    </source>
</evidence>
<keyword evidence="3" id="KW-0808">Transferase</keyword>
<dbReference type="PANTHER" id="PTHR43289">
    <property type="entry name" value="MITOGEN-ACTIVATED PROTEIN KINASE KINASE KINASE 20-RELATED"/>
    <property type="match status" value="1"/>
</dbReference>
<reference evidence="11" key="1">
    <citation type="submission" date="2020-07" db="EMBL/GenBank/DDBJ databases">
        <title>Huge and variable diversity of episymbiotic CPR bacteria and DPANN archaea in groundwater ecosystems.</title>
        <authorList>
            <person name="He C.Y."/>
            <person name="Keren R."/>
            <person name="Whittaker M."/>
            <person name="Farag I.F."/>
            <person name="Doudna J."/>
            <person name="Cate J.H.D."/>
            <person name="Banfield J.F."/>
        </authorList>
    </citation>
    <scope>NUCLEOTIDE SEQUENCE</scope>
    <source>
        <strain evidence="11">NC_groundwater_17_Pr7_B-0.1um_64_12</strain>
    </source>
</reference>
<dbReference type="FunFam" id="1.10.510.10:FF:000021">
    <property type="entry name" value="Serine/threonine protein kinase"/>
    <property type="match status" value="1"/>
</dbReference>
<feature type="coiled-coil region" evidence="7">
    <location>
        <begin position="422"/>
        <end position="456"/>
    </location>
</feature>
<comment type="caution">
    <text evidence="11">The sequence shown here is derived from an EMBL/GenBank/DDBJ whole genome shotgun (WGS) entry which is preliminary data.</text>
</comment>
<sequence length="582" mass="64029">MSANPPTTLGKYQIIREIARSNDIVYEAYDPLMNRRVAIKELATLGGATDQQRADRLKRFLREARAAGSLTHPNIMTVYEVGEDAGKHFIAMEYLDGHTLRNELDTKGFLPPDRAVEIVTAVLHGLDYAHTHGVIHRDIKPDNIQLLSDGRIKLTDFGIARLTFEQNITQDGQVFGTPSYMSPEQIVGREIDARSDLFSVGVVLYEMIAGQKPFQGDSVVAITYAIMNKEAERPTQANYALWQVIERSVDKSPGLRYTSAGEMLAAIEGAQRAVAFGPVIDPGHPALGATLYQPTPPPIVNPYASGQHVQPFPQPPPVQTPYLPAVNPYGPPKPGGHPTGYTPSSQIYYPPPPRKPLISPEVRYFVGRLFLAIVLVAMLIAVAVGLVAGVSKALSERAPPPQINSQNAKPSDVDAAISTLDNAETEDQKQATRQRIAEMLEQRAEHEGQTTQAEQDLHDALGYDETRAKSHRLLAELWDGRAPGVADPQQRISLLKGSVDEWVLAVKYERTTQLARIYEDRLRRARDRVGQECLAHASDLAKRGKSLEARQVLEDAIVYAENGSPSYGELRAALDQLSNRGP</sequence>
<dbReference type="Proteomes" id="UP000727962">
    <property type="component" value="Unassembled WGS sequence"/>
</dbReference>
<organism evidence="11 12">
    <name type="scientific">Fimbriimonas ginsengisoli</name>
    <dbReference type="NCBI Taxonomy" id="1005039"/>
    <lineage>
        <taxon>Bacteria</taxon>
        <taxon>Bacillati</taxon>
        <taxon>Armatimonadota</taxon>
        <taxon>Fimbriimonadia</taxon>
        <taxon>Fimbriimonadales</taxon>
        <taxon>Fimbriimonadaceae</taxon>
        <taxon>Fimbriimonas</taxon>
    </lineage>
</organism>
<gene>
    <name evidence="11" type="ORF">HYR64_02305</name>
</gene>
<evidence type="ECO:0000256" key="3">
    <source>
        <dbReference type="ARBA" id="ARBA00022679"/>
    </source>
</evidence>
<accession>A0A931LZ80</accession>
<proteinExistence type="predicted"/>
<evidence type="ECO:0000313" key="11">
    <source>
        <dbReference type="EMBL" id="MBI1755921.1"/>
    </source>
</evidence>
<evidence type="ECO:0000256" key="2">
    <source>
        <dbReference type="ARBA" id="ARBA00022527"/>
    </source>
</evidence>
<evidence type="ECO:0000313" key="12">
    <source>
        <dbReference type="Proteomes" id="UP000727962"/>
    </source>
</evidence>
<dbReference type="Gene3D" id="3.30.200.20">
    <property type="entry name" value="Phosphorylase Kinase, domain 1"/>
    <property type="match status" value="1"/>
</dbReference>
<feature type="transmembrane region" description="Helical" evidence="9">
    <location>
        <begin position="369"/>
        <end position="390"/>
    </location>
</feature>
<feature type="domain" description="Protein kinase" evidence="10">
    <location>
        <begin position="1"/>
        <end position="287"/>
    </location>
</feature>
<dbReference type="CDD" id="cd14014">
    <property type="entry name" value="STKc_PknB_like"/>
    <property type="match status" value="1"/>
</dbReference>
<dbReference type="AlphaFoldDB" id="A0A931LZ80"/>
<name>A0A931LZ80_FIMGI</name>
<evidence type="ECO:0000256" key="5">
    <source>
        <dbReference type="ARBA" id="ARBA00022777"/>
    </source>
</evidence>
<evidence type="ECO:0000256" key="6">
    <source>
        <dbReference type="ARBA" id="ARBA00022840"/>
    </source>
</evidence>
<dbReference type="Pfam" id="PF00069">
    <property type="entry name" value="Pkinase"/>
    <property type="match status" value="1"/>
</dbReference>
<dbReference type="InterPro" id="IPR000719">
    <property type="entry name" value="Prot_kinase_dom"/>
</dbReference>
<keyword evidence="6" id="KW-0067">ATP-binding</keyword>
<dbReference type="PANTHER" id="PTHR43289:SF6">
    <property type="entry name" value="SERINE_THREONINE-PROTEIN KINASE NEKL-3"/>
    <property type="match status" value="1"/>
</dbReference>
<evidence type="ECO:0000256" key="7">
    <source>
        <dbReference type="SAM" id="Coils"/>
    </source>
</evidence>
<keyword evidence="9" id="KW-1133">Transmembrane helix</keyword>
<keyword evidence="9" id="KW-0812">Transmembrane</keyword>
<keyword evidence="9" id="KW-0472">Membrane</keyword>
<dbReference type="SUPFAM" id="SSF56112">
    <property type="entry name" value="Protein kinase-like (PK-like)"/>
    <property type="match status" value="1"/>
</dbReference>
<protein>
    <recommendedName>
        <fullName evidence="1">non-specific serine/threonine protein kinase</fullName>
        <ecNumber evidence="1">2.7.11.1</ecNumber>
    </recommendedName>
</protein>
<dbReference type="GO" id="GO:0004674">
    <property type="term" value="F:protein serine/threonine kinase activity"/>
    <property type="evidence" value="ECO:0007669"/>
    <property type="project" value="UniProtKB-KW"/>
</dbReference>
<keyword evidence="2" id="KW-0723">Serine/threonine-protein kinase</keyword>
<evidence type="ECO:0000256" key="1">
    <source>
        <dbReference type="ARBA" id="ARBA00012513"/>
    </source>
</evidence>
<evidence type="ECO:0000256" key="9">
    <source>
        <dbReference type="SAM" id="Phobius"/>
    </source>
</evidence>
<dbReference type="SMART" id="SM00220">
    <property type="entry name" value="S_TKc"/>
    <property type="match status" value="1"/>
</dbReference>
<dbReference type="PROSITE" id="PS50011">
    <property type="entry name" value="PROTEIN_KINASE_DOM"/>
    <property type="match status" value="1"/>
</dbReference>
<keyword evidence="7" id="KW-0175">Coiled coil</keyword>
<dbReference type="GO" id="GO:0005524">
    <property type="term" value="F:ATP binding"/>
    <property type="evidence" value="ECO:0007669"/>
    <property type="project" value="UniProtKB-KW"/>
</dbReference>
<dbReference type="EC" id="2.7.11.1" evidence="1"/>
<keyword evidence="4" id="KW-0547">Nucleotide-binding</keyword>
<dbReference type="EMBL" id="JACOSL010000016">
    <property type="protein sequence ID" value="MBI1755921.1"/>
    <property type="molecule type" value="Genomic_DNA"/>
</dbReference>
<feature type="region of interest" description="Disordered" evidence="8">
    <location>
        <begin position="323"/>
        <end position="346"/>
    </location>
</feature>
<dbReference type="InterPro" id="IPR011009">
    <property type="entry name" value="Kinase-like_dom_sf"/>
</dbReference>
<dbReference type="Gene3D" id="1.10.510.10">
    <property type="entry name" value="Transferase(Phosphotransferase) domain 1"/>
    <property type="match status" value="1"/>
</dbReference>